<evidence type="ECO:0000313" key="3">
    <source>
        <dbReference type="EMBL" id="KAA0059873.1"/>
    </source>
</evidence>
<protein>
    <submittedName>
        <fullName evidence="3 4">Mitochondrial protein</fullName>
    </submittedName>
</protein>
<name>A0A5A7UVA2_CUCMM</name>
<feature type="coiled-coil region" evidence="1">
    <location>
        <begin position="462"/>
        <end position="489"/>
    </location>
</feature>
<evidence type="ECO:0000313" key="6">
    <source>
        <dbReference type="Proteomes" id="UP000321947"/>
    </source>
</evidence>
<keyword evidence="1" id="KW-0175">Coiled coil</keyword>
<organism evidence="3 5">
    <name type="scientific">Cucumis melo var. makuwa</name>
    <name type="common">Oriental melon</name>
    <dbReference type="NCBI Taxonomy" id="1194695"/>
    <lineage>
        <taxon>Eukaryota</taxon>
        <taxon>Viridiplantae</taxon>
        <taxon>Streptophyta</taxon>
        <taxon>Embryophyta</taxon>
        <taxon>Tracheophyta</taxon>
        <taxon>Spermatophyta</taxon>
        <taxon>Magnoliopsida</taxon>
        <taxon>eudicotyledons</taxon>
        <taxon>Gunneridae</taxon>
        <taxon>Pentapetalae</taxon>
        <taxon>rosids</taxon>
        <taxon>fabids</taxon>
        <taxon>Cucurbitales</taxon>
        <taxon>Cucurbitaceae</taxon>
        <taxon>Benincaseae</taxon>
        <taxon>Cucumis</taxon>
    </lineage>
</organism>
<comment type="caution">
    <text evidence="3">The sequence shown here is derived from an EMBL/GenBank/DDBJ whole genome shotgun (WGS) entry which is preliminary data.</text>
</comment>
<dbReference type="EMBL" id="SSTE01005892">
    <property type="protein sequence ID" value="KAA0059873.1"/>
    <property type="molecule type" value="Genomic_DNA"/>
</dbReference>
<evidence type="ECO:0000313" key="4">
    <source>
        <dbReference type="EMBL" id="TYK24824.1"/>
    </source>
</evidence>
<evidence type="ECO:0000256" key="2">
    <source>
        <dbReference type="SAM" id="MobiDB-lite"/>
    </source>
</evidence>
<feature type="compositionally biased region" description="Basic and acidic residues" evidence="2">
    <location>
        <begin position="306"/>
        <end position="318"/>
    </location>
</feature>
<evidence type="ECO:0000313" key="5">
    <source>
        <dbReference type="Proteomes" id="UP000321393"/>
    </source>
</evidence>
<proteinExistence type="predicted"/>
<dbReference type="AlphaFoldDB" id="A0A5A7UVA2"/>
<gene>
    <name evidence="4" type="ORF">E5676_scaffold184G00770</name>
    <name evidence="3" type="ORF">E6C27_scaffold108G001610</name>
</gene>
<dbReference type="Proteomes" id="UP000321947">
    <property type="component" value="Unassembled WGS sequence"/>
</dbReference>
<feature type="region of interest" description="Disordered" evidence="2">
    <location>
        <begin position="306"/>
        <end position="348"/>
    </location>
</feature>
<accession>A0A5A7UVA2</accession>
<reference evidence="5 6" key="1">
    <citation type="submission" date="2019-08" db="EMBL/GenBank/DDBJ databases">
        <title>Draft genome sequences of two oriental melons (Cucumis melo L. var makuwa).</title>
        <authorList>
            <person name="Kwon S.-Y."/>
        </authorList>
    </citation>
    <scope>NUCLEOTIDE SEQUENCE [LARGE SCALE GENOMIC DNA]</scope>
    <source>
        <strain evidence="6">cv. Chang Bougi</strain>
        <strain evidence="5">cv. SW 3</strain>
        <tissue evidence="3">Leaf</tissue>
    </source>
</reference>
<sequence>MMSCFVYFAFMYSLFQDDIISTNLLLVIYFCRTMVYIIERFLSSVRHLVILSERNQLREDGLSLLVLQSSIHNEAPNFDRAVTLGQHLIEDQTHWGAVTKVPGEFCFTDCYWEWLELIVGRNAQLLYSARLYDDAYYSIVCTQRNDHATSFKNDSQVTISNWVSFWYLGSRSYDKLTMQKQKKASHSKSTQNLDGSKIQAREWSSRESMLFAELGIRDDLKDETHLATFLSCWLCVFVFPQKGSFLRPEVFRVASLMAASTIYSLAVPVLANIYHGLDWWTMRHETYFEDNRHHLAMALTLEEEVNEHKDESDSSKSDHHWKRPLKKEKVSGDDLDEKGSSALGVPNIPPLSPLNDHLEGLIELASNESLTGSHAVDSVFEEVGTRRLSPLNQPNSPYVHLLFPRRFIEDIQDKIMRTHFEYIPRLRPKIATVLSGIEKIHTDGLTPLEEYLNSYLKRTSAIKEALTLMEQLRGDAKVIQERAAELSLEKKELDK</sequence>
<evidence type="ECO:0000256" key="1">
    <source>
        <dbReference type="SAM" id="Coils"/>
    </source>
</evidence>
<dbReference type="Proteomes" id="UP000321393">
    <property type="component" value="Unassembled WGS sequence"/>
</dbReference>
<dbReference type="EMBL" id="SSTD01003836">
    <property type="protein sequence ID" value="TYK24824.1"/>
    <property type="molecule type" value="Genomic_DNA"/>
</dbReference>